<name>A0A4C1SDD9_EUMVA</name>
<sequence>MNTSDVIALILSELCSSESRRVHHYVDLHKHVAAALDAGTPTVSVRKCLSAVMERASRNRAWCTLCDPIWVFSLIKNLYMQSSQLFNGINVVLFRESPSKKCMRVSVAAWASGIPARPPPIVDVIQMALINSTQSLILDFDCTSFEERVKTPIIEVANMKFGEDDEVTTDGARLLCPLPVVRYTDHVGEKYDQTEMMYKDSMNMESLLTCTCTLRLGVTYEKGVTLGNVTMSHRTRERPAECLASLSHSTMIGLPRAALEN</sequence>
<reference evidence="1 2" key="1">
    <citation type="journal article" date="2019" name="Commun. Biol.">
        <title>The bagworm genome reveals a unique fibroin gene that provides high tensile strength.</title>
        <authorList>
            <person name="Kono N."/>
            <person name="Nakamura H."/>
            <person name="Ohtoshi R."/>
            <person name="Tomita M."/>
            <person name="Numata K."/>
            <person name="Arakawa K."/>
        </authorList>
    </citation>
    <scope>NUCLEOTIDE SEQUENCE [LARGE SCALE GENOMIC DNA]</scope>
</reference>
<keyword evidence="2" id="KW-1185">Reference proteome</keyword>
<comment type="caution">
    <text evidence="1">The sequence shown here is derived from an EMBL/GenBank/DDBJ whole genome shotgun (WGS) entry which is preliminary data.</text>
</comment>
<accession>A0A4C1SDD9</accession>
<dbReference type="Proteomes" id="UP000299102">
    <property type="component" value="Unassembled WGS sequence"/>
</dbReference>
<proteinExistence type="predicted"/>
<protein>
    <submittedName>
        <fullName evidence="1">Uncharacterized protein</fullName>
    </submittedName>
</protein>
<dbReference type="AlphaFoldDB" id="A0A4C1SDD9"/>
<organism evidence="1 2">
    <name type="scientific">Eumeta variegata</name>
    <name type="common">Bagworm moth</name>
    <name type="synonym">Eumeta japonica</name>
    <dbReference type="NCBI Taxonomy" id="151549"/>
    <lineage>
        <taxon>Eukaryota</taxon>
        <taxon>Metazoa</taxon>
        <taxon>Ecdysozoa</taxon>
        <taxon>Arthropoda</taxon>
        <taxon>Hexapoda</taxon>
        <taxon>Insecta</taxon>
        <taxon>Pterygota</taxon>
        <taxon>Neoptera</taxon>
        <taxon>Endopterygota</taxon>
        <taxon>Lepidoptera</taxon>
        <taxon>Glossata</taxon>
        <taxon>Ditrysia</taxon>
        <taxon>Tineoidea</taxon>
        <taxon>Psychidae</taxon>
        <taxon>Oiketicinae</taxon>
        <taxon>Eumeta</taxon>
    </lineage>
</organism>
<evidence type="ECO:0000313" key="1">
    <source>
        <dbReference type="EMBL" id="GBO99865.1"/>
    </source>
</evidence>
<evidence type="ECO:0000313" key="2">
    <source>
        <dbReference type="Proteomes" id="UP000299102"/>
    </source>
</evidence>
<gene>
    <name evidence="1" type="ORF">EVAR_74251_1</name>
</gene>
<dbReference type="EMBL" id="BGZK01000004">
    <property type="protein sequence ID" value="GBO99865.1"/>
    <property type="molecule type" value="Genomic_DNA"/>
</dbReference>